<evidence type="ECO:0000313" key="2">
    <source>
        <dbReference type="Proteomes" id="UP000007493"/>
    </source>
</evidence>
<dbReference type="OrthoDB" id="19920at10239"/>
<dbReference type="Proteomes" id="UP000007493">
    <property type="component" value="Segment"/>
</dbReference>
<reference evidence="1 2" key="1">
    <citation type="submission" date="2011-02" db="EMBL/GenBank/DDBJ databases">
        <authorList>
            <person name="Cornelissen A.A."/>
        </authorList>
    </citation>
    <scope>NUCLEOTIDE SEQUENCE [LARGE SCALE GENOMIC DNA]</scope>
</reference>
<name>F0V6X9_9CAUD</name>
<protein>
    <submittedName>
        <fullName evidence="1">Uncharacterized protein</fullName>
    </submittedName>
</protein>
<proteinExistence type="predicted"/>
<evidence type="ECO:0000313" key="1">
    <source>
        <dbReference type="EMBL" id="CBZ41991.1"/>
    </source>
</evidence>
<dbReference type="RefSeq" id="YP_004286196.1">
    <property type="nucleotide sequence ID" value="NC_015208.1"/>
</dbReference>
<sequence length="121" mass="13489">MNYAQGGTRALPDGFLHVQNFTVTKASGIEGAIWAYLMTPAMKLEVEQYLWSVAIALEQAAGVEHTGAAVRDDKHDCHRFRKAFLRIHFKYAVHEVLGKNNVSAVELFAQALFDSRRQLAG</sequence>
<accession>F0V6X9</accession>
<keyword evidence="2" id="KW-1185">Reference proteome</keyword>
<dbReference type="KEGG" id="vg:10322110"/>
<dbReference type="EMBL" id="FR823298">
    <property type="protein sequence ID" value="CBZ41991.1"/>
    <property type="molecule type" value="Genomic_DNA"/>
</dbReference>
<reference evidence="1 2" key="2">
    <citation type="submission" date="2011-03" db="EMBL/GenBank/DDBJ databases">
        <title>The T7-Related Pseudomonas putida Phage phi15 Displays Virion-Associated Biofilm Eradication Properties.</title>
        <authorList>
            <person name="Cornelissen A."/>
            <person name="Ceyssens P.J."/>
            <person name="T'Syen J."/>
            <person name="Van Praet H."/>
        </authorList>
    </citation>
    <scope>NUCLEOTIDE SEQUENCE [LARGE SCALE GENOMIC DNA]</scope>
</reference>
<dbReference type="GeneID" id="10322110"/>
<organism evidence="1 2">
    <name type="scientific">Pseudomonas phage phi15</name>
    <dbReference type="NCBI Taxonomy" id="988656"/>
    <lineage>
        <taxon>Viruses</taxon>
        <taxon>Duplodnaviria</taxon>
        <taxon>Heunggongvirae</taxon>
        <taxon>Uroviricota</taxon>
        <taxon>Caudoviricetes</taxon>
        <taxon>Autographivirales</taxon>
        <taxon>Autotranscriptaviridae</taxon>
        <taxon>Studiervirinae</taxon>
        <taxon>Troedvirus</taxon>
        <taxon>Troedvirus Phi15</taxon>
    </lineage>
</organism>